<feature type="compositionally biased region" description="Polar residues" evidence="1">
    <location>
        <begin position="38"/>
        <end position="47"/>
    </location>
</feature>
<organism evidence="2 3">
    <name type="scientific">Erysiphe pulchra</name>
    <dbReference type="NCBI Taxonomy" id="225359"/>
    <lineage>
        <taxon>Eukaryota</taxon>
        <taxon>Fungi</taxon>
        <taxon>Dikarya</taxon>
        <taxon>Ascomycota</taxon>
        <taxon>Pezizomycotina</taxon>
        <taxon>Leotiomycetes</taxon>
        <taxon>Erysiphales</taxon>
        <taxon>Erysiphaceae</taxon>
        <taxon>Erysiphe</taxon>
    </lineage>
</organism>
<feature type="region of interest" description="Disordered" evidence="1">
    <location>
        <begin position="491"/>
        <end position="573"/>
    </location>
</feature>
<feature type="region of interest" description="Disordered" evidence="1">
    <location>
        <begin position="94"/>
        <end position="116"/>
    </location>
</feature>
<dbReference type="AlphaFoldDB" id="A0A2S4Q1P6"/>
<feature type="region of interest" description="Disordered" evidence="1">
    <location>
        <begin position="267"/>
        <end position="287"/>
    </location>
</feature>
<gene>
    <name evidence="2" type="ORF">EPUL_000340</name>
</gene>
<protein>
    <recommendedName>
        <fullName evidence="4">Erythromycin esterase</fullName>
    </recommendedName>
</protein>
<proteinExistence type="predicted"/>
<name>A0A2S4Q1P6_9PEZI</name>
<evidence type="ECO:0000256" key="1">
    <source>
        <dbReference type="SAM" id="MobiDB-lite"/>
    </source>
</evidence>
<feature type="region of interest" description="Disordered" evidence="1">
    <location>
        <begin position="310"/>
        <end position="346"/>
    </location>
</feature>
<dbReference type="Proteomes" id="UP000237438">
    <property type="component" value="Unassembled WGS sequence"/>
</dbReference>
<feature type="compositionally biased region" description="Polar residues" evidence="1">
    <location>
        <begin position="495"/>
        <end position="523"/>
    </location>
</feature>
<evidence type="ECO:0000313" key="3">
    <source>
        <dbReference type="Proteomes" id="UP000237438"/>
    </source>
</evidence>
<feature type="compositionally biased region" description="Basic residues" evidence="1">
    <location>
        <begin position="171"/>
        <end position="180"/>
    </location>
</feature>
<feature type="compositionally biased region" description="Polar residues" evidence="1">
    <location>
        <begin position="318"/>
        <end position="334"/>
    </location>
</feature>
<dbReference type="EMBL" id="PEDP01000021">
    <property type="protein sequence ID" value="POS88206.1"/>
    <property type="molecule type" value="Genomic_DNA"/>
</dbReference>
<feature type="compositionally biased region" description="Polar residues" evidence="1">
    <location>
        <begin position="95"/>
        <end position="114"/>
    </location>
</feature>
<feature type="compositionally biased region" description="Low complexity" evidence="1">
    <location>
        <begin position="277"/>
        <end position="287"/>
    </location>
</feature>
<reference evidence="2 3" key="1">
    <citation type="submission" date="2017-10" db="EMBL/GenBank/DDBJ databases">
        <title>Development of genomic resources for the powdery mildew, Erysiphe pulchra.</title>
        <authorList>
            <person name="Wadl P.A."/>
            <person name="Mack B.M."/>
            <person name="Moore G."/>
            <person name="Beltz S.B."/>
        </authorList>
    </citation>
    <scope>NUCLEOTIDE SEQUENCE [LARGE SCALE GENOMIC DNA]</scope>
    <source>
        <strain evidence="2">Cflorida</strain>
    </source>
</reference>
<evidence type="ECO:0000313" key="2">
    <source>
        <dbReference type="EMBL" id="POS88206.1"/>
    </source>
</evidence>
<dbReference type="OrthoDB" id="5204833at2759"/>
<keyword evidence="3" id="KW-1185">Reference proteome</keyword>
<feature type="region of interest" description="Disordered" evidence="1">
    <location>
        <begin position="158"/>
        <end position="180"/>
    </location>
</feature>
<feature type="region of interest" description="Disordered" evidence="1">
    <location>
        <begin position="34"/>
        <end position="82"/>
    </location>
</feature>
<sequence length="610" mass="67173">MLPRRRSSRLRNATPLKLPAHIAAQLEPVTEFHEASMLETQKNSQKISPVPKTPVTAGRIRPAPEEMHPSKAHQSTTQEPDSGLRLGFTDIKADGSNQPSGITQKTPSKINVSRPSFDFRCARPGLQLGPEAQRIMDELNEEALRIKASLAAEREEKKRIASCDENSNTHRNTKPRHKTGRFSDAHKAEFRKMDSIAGHPSAFRAQLSKTVPAKNSLKRSQSKAQLDIGNSDEMAHKIDRSGDNLSKNDRHQINQPMKIARKHITDDISSASRNQQISSTLDISSSRSKIPSANIIPTQASLSRTRVKKLMSRGPKSLKSQQKTSFNNPLSPNGKSAVVGDPSKPDRVRFPVLSLDATTESITLPSISNRKSKNDLQKVFSLSNSHAGIGNSNKTKNVNFTPKTINKHAAAAQNSPSPMRSGIARPISKPNLNVKSLNASSSKAPETSCNIEYPSLSNLQSPHRILHQNRSSSSIPSTFTFRSDQTIKFGASPVHSGSTLIKNSNSQLHKDNGYNSTAYSSLTNHKESEVTNPLSSPGISYKRRKRLDADDDQNLVGRSSKKPKHQDTKSTIPRLKVMHGCLQKTQSPQKKSGVLSLSRLNILSRPKIRR</sequence>
<dbReference type="STRING" id="225359.A0A2S4Q1P6"/>
<comment type="caution">
    <text evidence="2">The sequence shown here is derived from an EMBL/GenBank/DDBJ whole genome shotgun (WGS) entry which is preliminary data.</text>
</comment>
<accession>A0A2S4Q1P6</accession>
<feature type="compositionally biased region" description="Polar residues" evidence="1">
    <location>
        <begin position="267"/>
        <end position="276"/>
    </location>
</feature>
<evidence type="ECO:0008006" key="4">
    <source>
        <dbReference type="Google" id="ProtNLM"/>
    </source>
</evidence>